<feature type="compositionally biased region" description="Low complexity" evidence="1">
    <location>
        <begin position="219"/>
        <end position="230"/>
    </location>
</feature>
<feature type="compositionally biased region" description="Basic and acidic residues" evidence="1">
    <location>
        <begin position="253"/>
        <end position="269"/>
    </location>
</feature>
<feature type="compositionally biased region" description="Low complexity" evidence="1">
    <location>
        <begin position="176"/>
        <end position="185"/>
    </location>
</feature>
<feature type="region of interest" description="Disordered" evidence="1">
    <location>
        <begin position="112"/>
        <end position="137"/>
    </location>
</feature>
<sequence length="290" mass="30393">MRATAVRRTALAACAVSLTLLVTACGGSSDAEDGKNDKGGAANGADSAPKTSAKALSAAELETASLKQGDVEGHKIAKTGPDDEMPEGGVTVDKEACLPVAHAMYGVAQKGSAATAKRKVVSEPKKADAKKSVEDLTDGDAEDVLKAAFDVTSTFIALHAYEGTAGPDTFAALKKAAGSARAASPPRSPVNRRRSSRSPRRRSPAATSPQRGRSPPWATATTRSRPSWWRSARRAPWRRSTRSTWQRWGPQREVPRADGGRGGAGEEARLMNVPLPGGSGFRAGVRAVRR</sequence>
<evidence type="ECO:0000256" key="2">
    <source>
        <dbReference type="SAM" id="SignalP"/>
    </source>
</evidence>
<keyword evidence="2" id="KW-0732">Signal</keyword>
<evidence type="ECO:0000313" key="3">
    <source>
        <dbReference type="EMBL" id="GFN05842.1"/>
    </source>
</evidence>
<dbReference type="PROSITE" id="PS51257">
    <property type="entry name" value="PROKAR_LIPOPROTEIN"/>
    <property type="match status" value="1"/>
</dbReference>
<name>A0A7J0CTU4_STRMI</name>
<comment type="caution">
    <text evidence="3">The sequence shown here is derived from an EMBL/GenBank/DDBJ whole genome shotgun (WGS) entry which is preliminary data.</text>
</comment>
<gene>
    <name evidence="3" type="ORF">Smic_43980</name>
</gene>
<feature type="signal peptide" evidence="2">
    <location>
        <begin position="1"/>
        <end position="24"/>
    </location>
</feature>
<organism evidence="3 4">
    <name type="scientific">Streptomyces microflavus</name>
    <name type="common">Streptomyces lipmanii</name>
    <dbReference type="NCBI Taxonomy" id="1919"/>
    <lineage>
        <taxon>Bacteria</taxon>
        <taxon>Bacillati</taxon>
        <taxon>Actinomycetota</taxon>
        <taxon>Actinomycetes</taxon>
        <taxon>Kitasatosporales</taxon>
        <taxon>Streptomycetaceae</taxon>
        <taxon>Streptomyces</taxon>
    </lineage>
</organism>
<feature type="compositionally biased region" description="Basic residues" evidence="1">
    <location>
        <begin position="190"/>
        <end position="203"/>
    </location>
</feature>
<feature type="compositionally biased region" description="Basic residues" evidence="1">
    <location>
        <begin position="231"/>
        <end position="241"/>
    </location>
</feature>
<proteinExistence type="predicted"/>
<evidence type="ECO:0000313" key="4">
    <source>
        <dbReference type="Proteomes" id="UP000498740"/>
    </source>
</evidence>
<feature type="compositionally biased region" description="Low complexity" evidence="1">
    <location>
        <begin position="39"/>
        <end position="67"/>
    </location>
</feature>
<accession>A0A7J0CTU4</accession>
<protein>
    <recommendedName>
        <fullName evidence="5">Lipoprotein</fullName>
    </recommendedName>
</protein>
<feature type="chain" id="PRO_5039150763" description="Lipoprotein" evidence="2">
    <location>
        <begin position="25"/>
        <end position="290"/>
    </location>
</feature>
<dbReference type="EMBL" id="BLWD01000001">
    <property type="protein sequence ID" value="GFN05842.1"/>
    <property type="molecule type" value="Genomic_DNA"/>
</dbReference>
<feature type="region of interest" description="Disordered" evidence="1">
    <location>
        <begin position="28"/>
        <end position="88"/>
    </location>
</feature>
<reference evidence="3 4" key="1">
    <citation type="submission" date="2020-05" db="EMBL/GenBank/DDBJ databases">
        <title>Whole genome shotgun sequence of Streptomyces microflavus NBRC 13062.</title>
        <authorList>
            <person name="Komaki H."/>
            <person name="Tamura T."/>
        </authorList>
    </citation>
    <scope>NUCLEOTIDE SEQUENCE [LARGE SCALE GENOMIC DNA]</scope>
    <source>
        <strain evidence="3 4">NBRC 13062</strain>
    </source>
</reference>
<feature type="compositionally biased region" description="Basic and acidic residues" evidence="1">
    <location>
        <begin position="120"/>
        <end position="134"/>
    </location>
</feature>
<dbReference type="Proteomes" id="UP000498740">
    <property type="component" value="Unassembled WGS sequence"/>
</dbReference>
<dbReference type="AlphaFoldDB" id="A0A7J0CTU4"/>
<evidence type="ECO:0000256" key="1">
    <source>
        <dbReference type="SAM" id="MobiDB-lite"/>
    </source>
</evidence>
<evidence type="ECO:0008006" key="5">
    <source>
        <dbReference type="Google" id="ProtNLM"/>
    </source>
</evidence>
<feature type="region of interest" description="Disordered" evidence="1">
    <location>
        <begin position="176"/>
        <end position="290"/>
    </location>
</feature>